<dbReference type="Proteomes" id="UP000018890">
    <property type="component" value="Unassembled WGS sequence"/>
</dbReference>
<proteinExistence type="predicted"/>
<dbReference type="OrthoDB" id="2087420at2"/>
<organism evidence="1 2">
    <name type="scientific">Halalkalibacter wakoensis JCM 9140</name>
    <dbReference type="NCBI Taxonomy" id="1236970"/>
    <lineage>
        <taxon>Bacteria</taxon>
        <taxon>Bacillati</taxon>
        <taxon>Bacillota</taxon>
        <taxon>Bacilli</taxon>
        <taxon>Bacillales</taxon>
        <taxon>Bacillaceae</taxon>
        <taxon>Halalkalibacter</taxon>
    </lineage>
</organism>
<name>W4Q2P4_9BACI</name>
<comment type="caution">
    <text evidence="1">The sequence shown here is derived from an EMBL/GenBank/DDBJ whole genome shotgun (WGS) entry which is preliminary data.</text>
</comment>
<keyword evidence="2" id="KW-1185">Reference proteome</keyword>
<sequence length="201" mass="23006">MNRILISILGVIVAGVSVYFIAFQNVNEQTTTEMEPEKLSNVVEVEEKEVDVEKVIKEEEEKRVVAVAYQENQEQMVKELIAKHHDYLNQLAGWGNVETIDLSALDSDDKWQQLQTDIKWLLESGFTNSLVVTDMKNAQDFMEVASSGDAKSLLYLHRIFHDLDANINDQNVDKIWDVTHAFGNKSEQDQLLTYLTSEQNQ</sequence>
<protein>
    <submittedName>
        <fullName evidence="1">Uncharacterized protein</fullName>
    </submittedName>
</protein>
<dbReference type="AlphaFoldDB" id="W4Q2P4"/>
<evidence type="ECO:0000313" key="1">
    <source>
        <dbReference type="EMBL" id="GAE25634.1"/>
    </source>
</evidence>
<dbReference type="EMBL" id="BAUT01000012">
    <property type="protein sequence ID" value="GAE25634.1"/>
    <property type="molecule type" value="Genomic_DNA"/>
</dbReference>
<accession>W4Q2P4</accession>
<dbReference type="STRING" id="1236970.JCM9140_1641"/>
<dbReference type="RefSeq" id="WP_034744346.1">
    <property type="nucleotide sequence ID" value="NZ_BAUT01000012.1"/>
</dbReference>
<gene>
    <name evidence="1" type="ORF">JCM9140_1641</name>
</gene>
<reference evidence="1" key="1">
    <citation type="journal article" date="2014" name="Genome Announc.">
        <title>Draft Genome Sequences of Three Alkaliphilic Bacillus Strains, Bacillus wakoensis JCM 9140T, Bacillus akibai JCM 9157T, and Bacillus hemicellulosilyticus JCM 9152T.</title>
        <authorList>
            <person name="Yuki M."/>
            <person name="Oshima K."/>
            <person name="Suda W."/>
            <person name="Oshida Y."/>
            <person name="Kitamura K."/>
            <person name="Iida T."/>
            <person name="Hattori M."/>
            <person name="Ohkuma M."/>
        </authorList>
    </citation>
    <scope>NUCLEOTIDE SEQUENCE [LARGE SCALE GENOMIC DNA]</scope>
    <source>
        <strain evidence="1">JCM 9140</strain>
    </source>
</reference>
<evidence type="ECO:0000313" key="2">
    <source>
        <dbReference type="Proteomes" id="UP000018890"/>
    </source>
</evidence>